<evidence type="ECO:0000313" key="9">
    <source>
        <dbReference type="EMBL" id="ONK71873.1"/>
    </source>
</evidence>
<keyword evidence="5" id="KW-0012">Acyltransferase</keyword>
<dbReference type="UniPathway" id="UPA00282"/>
<dbReference type="EC" id="2.3.1.20" evidence="3"/>
<dbReference type="InterPro" id="IPR004255">
    <property type="entry name" value="O-acyltransferase_WSD1_N"/>
</dbReference>
<dbReference type="Proteomes" id="UP000243459">
    <property type="component" value="Chromosome 4"/>
</dbReference>
<keyword evidence="4" id="KW-0808">Transferase</keyword>
<evidence type="ECO:0000256" key="7">
    <source>
        <dbReference type="SAM" id="MobiDB-lite"/>
    </source>
</evidence>
<dbReference type="AlphaFoldDB" id="A0A5P1F2C1"/>
<gene>
    <name evidence="9" type="ORF">A4U43_C04F13260</name>
</gene>
<feature type="compositionally biased region" description="Polar residues" evidence="7">
    <location>
        <begin position="1"/>
        <end position="11"/>
    </location>
</feature>
<organism evidence="9 10">
    <name type="scientific">Asparagus officinalis</name>
    <name type="common">Garden asparagus</name>
    <dbReference type="NCBI Taxonomy" id="4686"/>
    <lineage>
        <taxon>Eukaryota</taxon>
        <taxon>Viridiplantae</taxon>
        <taxon>Streptophyta</taxon>
        <taxon>Embryophyta</taxon>
        <taxon>Tracheophyta</taxon>
        <taxon>Spermatophyta</taxon>
        <taxon>Magnoliopsida</taxon>
        <taxon>Liliopsida</taxon>
        <taxon>Asparagales</taxon>
        <taxon>Asparagaceae</taxon>
        <taxon>Asparagoideae</taxon>
        <taxon>Asparagus</taxon>
    </lineage>
</organism>
<evidence type="ECO:0000256" key="3">
    <source>
        <dbReference type="ARBA" id="ARBA00013244"/>
    </source>
</evidence>
<dbReference type="EMBL" id="CM007384">
    <property type="protein sequence ID" value="ONK71873.1"/>
    <property type="molecule type" value="Genomic_DNA"/>
</dbReference>
<reference evidence="10" key="1">
    <citation type="journal article" date="2017" name="Nat. Commun.">
        <title>The asparagus genome sheds light on the origin and evolution of a young Y chromosome.</title>
        <authorList>
            <person name="Harkess A."/>
            <person name="Zhou J."/>
            <person name="Xu C."/>
            <person name="Bowers J.E."/>
            <person name="Van der Hulst R."/>
            <person name="Ayyampalayam S."/>
            <person name="Mercati F."/>
            <person name="Riccardi P."/>
            <person name="McKain M.R."/>
            <person name="Kakrana A."/>
            <person name="Tang H."/>
            <person name="Ray J."/>
            <person name="Groenendijk J."/>
            <person name="Arikit S."/>
            <person name="Mathioni S.M."/>
            <person name="Nakano M."/>
            <person name="Shan H."/>
            <person name="Telgmann-Rauber A."/>
            <person name="Kanno A."/>
            <person name="Yue Z."/>
            <person name="Chen H."/>
            <person name="Li W."/>
            <person name="Chen Y."/>
            <person name="Xu X."/>
            <person name="Zhang Y."/>
            <person name="Luo S."/>
            <person name="Chen H."/>
            <person name="Gao J."/>
            <person name="Mao Z."/>
            <person name="Pires J.C."/>
            <person name="Luo M."/>
            <person name="Kudrna D."/>
            <person name="Wing R.A."/>
            <person name="Meyers B.C."/>
            <person name="Yi K."/>
            <person name="Kong H."/>
            <person name="Lavrijsen P."/>
            <person name="Sunseri F."/>
            <person name="Falavigna A."/>
            <person name="Ye Y."/>
            <person name="Leebens-Mack J.H."/>
            <person name="Chen G."/>
        </authorList>
    </citation>
    <scope>NUCLEOTIDE SEQUENCE [LARGE SCALE GENOMIC DNA]</scope>
    <source>
        <strain evidence="10">cv. DH0086</strain>
    </source>
</reference>
<dbReference type="GO" id="GO:0005886">
    <property type="term" value="C:plasma membrane"/>
    <property type="evidence" value="ECO:0007669"/>
    <property type="project" value="TreeGrafter"/>
</dbReference>
<sequence length="262" mass="29212">MKLKINTSSAKASGEVEEEPVSPEAQYLNSSALCVSNLVVFESEIPIDDSQAMLTLENLFLPINPRFSSIMVKDEHGNSKWRRVQVKLEDHMNVPVFPSGLEFYDDYMQEYIEKIATERLPEDQPLWDTHIIKYPIKNAAGALVFKLHHSLGDGFSLMTALFNCVQRADNPSLPLTFPSSGSTQARNWGVCRVVSNVFSMCVNTIKDFSWSLASSSMKDSTTPIRSGDSGIDDRRITLSTVTFSLGDIKQIKANLKGVRSIQ</sequence>
<comment type="pathway">
    <text evidence="2">Lipid metabolism.</text>
</comment>
<evidence type="ECO:0000256" key="1">
    <source>
        <dbReference type="ARBA" id="ARBA00004771"/>
    </source>
</evidence>
<dbReference type="Gramene" id="ONK71873">
    <property type="protein sequence ID" value="ONK71873"/>
    <property type="gene ID" value="A4U43_C04F13260"/>
</dbReference>
<feature type="region of interest" description="Disordered" evidence="7">
    <location>
        <begin position="1"/>
        <end position="21"/>
    </location>
</feature>
<comment type="pathway">
    <text evidence="1">Glycerolipid metabolism; triacylglycerol biosynthesis.</text>
</comment>
<dbReference type="GO" id="GO:0004144">
    <property type="term" value="F:diacylglycerol O-acyltransferase activity"/>
    <property type="evidence" value="ECO:0007669"/>
    <property type="project" value="UniProtKB-EC"/>
</dbReference>
<feature type="domain" description="O-acyltransferase WSD1-like N-terminal" evidence="8">
    <location>
        <begin position="106"/>
        <end position="254"/>
    </location>
</feature>
<comment type="catalytic activity">
    <reaction evidence="6">
        <text>an acyl-CoA + a 1,2-diacyl-sn-glycerol = a triacyl-sn-glycerol + CoA</text>
        <dbReference type="Rhea" id="RHEA:10868"/>
        <dbReference type="ChEBI" id="CHEBI:17815"/>
        <dbReference type="ChEBI" id="CHEBI:57287"/>
        <dbReference type="ChEBI" id="CHEBI:58342"/>
        <dbReference type="ChEBI" id="CHEBI:64615"/>
        <dbReference type="EC" id="2.3.1.20"/>
    </reaction>
</comment>
<evidence type="ECO:0000256" key="2">
    <source>
        <dbReference type="ARBA" id="ARBA00005189"/>
    </source>
</evidence>
<accession>A0A5P1F2C1</accession>
<keyword evidence="10" id="KW-1185">Reference proteome</keyword>
<evidence type="ECO:0000256" key="4">
    <source>
        <dbReference type="ARBA" id="ARBA00022679"/>
    </source>
</evidence>
<name>A0A5P1F2C1_ASPOF</name>
<evidence type="ECO:0000313" key="10">
    <source>
        <dbReference type="Proteomes" id="UP000243459"/>
    </source>
</evidence>
<evidence type="ECO:0000259" key="8">
    <source>
        <dbReference type="Pfam" id="PF03007"/>
    </source>
</evidence>
<dbReference type="PANTHER" id="PTHR31650:SF34">
    <property type="entry name" value="O-ACYLTRANSFERASE WSD1-LIKE ISOFORM X1"/>
    <property type="match status" value="1"/>
</dbReference>
<dbReference type="InterPro" id="IPR045034">
    <property type="entry name" value="O-acyltransferase_WSD1-like"/>
</dbReference>
<dbReference type="PANTHER" id="PTHR31650">
    <property type="entry name" value="O-ACYLTRANSFERASE (WSD1-LIKE) FAMILY PROTEIN"/>
    <property type="match status" value="1"/>
</dbReference>
<evidence type="ECO:0000256" key="5">
    <source>
        <dbReference type="ARBA" id="ARBA00023315"/>
    </source>
</evidence>
<dbReference type="Pfam" id="PF03007">
    <property type="entry name" value="WS_DGAT_cat"/>
    <property type="match status" value="1"/>
</dbReference>
<protein>
    <recommendedName>
        <fullName evidence="3">diacylglycerol O-acyltransferase</fullName>
        <ecNumber evidence="3">2.3.1.20</ecNumber>
    </recommendedName>
</protein>
<dbReference type="GO" id="GO:0019432">
    <property type="term" value="P:triglyceride biosynthetic process"/>
    <property type="evidence" value="ECO:0007669"/>
    <property type="project" value="UniProtKB-UniPathway"/>
</dbReference>
<proteinExistence type="predicted"/>
<dbReference type="OMA" id="FWPITIS"/>
<evidence type="ECO:0000256" key="6">
    <source>
        <dbReference type="ARBA" id="ARBA00048109"/>
    </source>
</evidence>